<keyword evidence="1" id="KW-0175">Coiled coil</keyword>
<proteinExistence type="predicted"/>
<keyword evidence="4" id="KW-1185">Reference proteome</keyword>
<dbReference type="EMBL" id="JBAHYK010001795">
    <property type="protein sequence ID" value="KAL0566733.1"/>
    <property type="molecule type" value="Genomic_DNA"/>
</dbReference>
<evidence type="ECO:0000256" key="2">
    <source>
        <dbReference type="SAM" id="MobiDB-lite"/>
    </source>
</evidence>
<evidence type="ECO:0000313" key="4">
    <source>
        <dbReference type="Proteomes" id="UP001465976"/>
    </source>
</evidence>
<evidence type="ECO:0000256" key="1">
    <source>
        <dbReference type="SAM" id="Coils"/>
    </source>
</evidence>
<evidence type="ECO:0000313" key="3">
    <source>
        <dbReference type="EMBL" id="KAL0566733.1"/>
    </source>
</evidence>
<feature type="region of interest" description="Disordered" evidence="2">
    <location>
        <begin position="1"/>
        <end position="20"/>
    </location>
</feature>
<comment type="caution">
    <text evidence="3">The sequence shown here is derived from an EMBL/GenBank/DDBJ whole genome shotgun (WGS) entry which is preliminary data.</text>
</comment>
<accession>A0ABR3EV00</accession>
<dbReference type="Proteomes" id="UP001465976">
    <property type="component" value="Unassembled WGS sequence"/>
</dbReference>
<name>A0ABR3EV00_9AGAR</name>
<feature type="region of interest" description="Disordered" evidence="2">
    <location>
        <begin position="160"/>
        <end position="187"/>
    </location>
</feature>
<reference evidence="3 4" key="1">
    <citation type="submission" date="2024-02" db="EMBL/GenBank/DDBJ databases">
        <title>A draft genome for the cacao thread blight pathogen Marasmius crinis-equi.</title>
        <authorList>
            <person name="Cohen S.P."/>
            <person name="Baruah I.K."/>
            <person name="Amoako-Attah I."/>
            <person name="Bukari Y."/>
            <person name="Meinhardt L.W."/>
            <person name="Bailey B.A."/>
        </authorList>
    </citation>
    <scope>NUCLEOTIDE SEQUENCE [LARGE SCALE GENOMIC DNA]</scope>
    <source>
        <strain evidence="3 4">GH-76</strain>
    </source>
</reference>
<sequence length="218" mass="25347">MSTVPAKRSAPDTSTPNRNVRQRVRVKIEVDTQAKAMDLDAIIHILQTGNRAMQKLIEEHFHTINDAIKKIAQERNKALDKVEHLEDEIRDLNVEKRLLRHMFEEEARKSCKKFESTEKYWDEKARSYKNQLRGLEKDNEALRTELKKLEERKKNVRELSCDGTMGDMGSTLRVETSRRPVSASGVSAQPIRAEVPYMPRQGFHHLGQYPILDQPRPY</sequence>
<protein>
    <submittedName>
        <fullName evidence="3">Uncharacterized protein</fullName>
    </submittedName>
</protein>
<feature type="coiled-coil region" evidence="1">
    <location>
        <begin position="68"/>
        <end position="159"/>
    </location>
</feature>
<gene>
    <name evidence="3" type="ORF">V5O48_015271</name>
</gene>
<organism evidence="3 4">
    <name type="scientific">Marasmius crinis-equi</name>
    <dbReference type="NCBI Taxonomy" id="585013"/>
    <lineage>
        <taxon>Eukaryota</taxon>
        <taxon>Fungi</taxon>
        <taxon>Dikarya</taxon>
        <taxon>Basidiomycota</taxon>
        <taxon>Agaricomycotina</taxon>
        <taxon>Agaricomycetes</taxon>
        <taxon>Agaricomycetidae</taxon>
        <taxon>Agaricales</taxon>
        <taxon>Marasmiineae</taxon>
        <taxon>Marasmiaceae</taxon>
        <taxon>Marasmius</taxon>
    </lineage>
</organism>